<dbReference type="PANTHER" id="PTHR45908">
    <property type="entry name" value="PROTEIN CBG11750-RELATED"/>
    <property type="match status" value="1"/>
</dbReference>
<dbReference type="PANTHER" id="PTHR45908:SF23">
    <property type="entry name" value="FUNGAL LIPASE-LIKE DOMAIN-CONTAINING PROTEIN"/>
    <property type="match status" value="1"/>
</dbReference>
<proteinExistence type="predicted"/>
<sequence length="440" mass="48979">MSDVSNSVSAWETLPEGEPPLCFEVRRRPESTPRHYEAVNRCGDPDNVPAPLGTSFHDKRMPIFLMEDDMALPGRSFLDCNMKTVKVRWVDVAVDVSRQPPLAVCGFRSILRLNLGDATRMNPGLSWICSKERAVLQCAVLILLAKNCSAGTDSGEYTDDIGRGKFFPLAAAAYSATPQDCISNKFRNASLVDRFVGICDPDPYDSCAGFIALLHDDNAIVISFRGTNRFVQLLEETRLSAFHRKMSWVAGGYVSAYFHEAFLAVWNGGIGESLAKLQQIYPTYQIWVTGHSLGASMASLAASYIVTSGSINGDRVRLITYGQPRTGDFTFATVHNNQIPYSFRVVHWRDIVPHILMKDFEGYWHHKSEVFYQYGMGKGSNFTVCDADESSECSDRFYLALSIYDHLHYFDVDVSQYGSNGCIEAEITLTLSTSGTTIHP</sequence>
<evidence type="ECO:0000259" key="1">
    <source>
        <dbReference type="Pfam" id="PF01764"/>
    </source>
</evidence>
<comment type="caution">
    <text evidence="2">The sequence shown here is derived from an EMBL/GenBank/DDBJ whole genome shotgun (WGS) entry which is preliminary data.</text>
</comment>
<dbReference type="Proteomes" id="UP001303046">
    <property type="component" value="Unassembled WGS sequence"/>
</dbReference>
<dbReference type="SUPFAM" id="SSF53474">
    <property type="entry name" value="alpha/beta-Hydrolases"/>
    <property type="match status" value="1"/>
</dbReference>
<protein>
    <recommendedName>
        <fullName evidence="1">Fungal lipase-type domain-containing protein</fullName>
    </recommendedName>
</protein>
<accession>A0ABR1D813</accession>
<dbReference type="CDD" id="cd00519">
    <property type="entry name" value="Lipase_3"/>
    <property type="match status" value="1"/>
</dbReference>
<dbReference type="Pfam" id="PF01764">
    <property type="entry name" value="Lipase_3"/>
    <property type="match status" value="1"/>
</dbReference>
<name>A0ABR1D813_NECAM</name>
<dbReference type="Gene3D" id="3.40.50.1820">
    <property type="entry name" value="alpha/beta hydrolase"/>
    <property type="match status" value="1"/>
</dbReference>
<evidence type="ECO:0000313" key="2">
    <source>
        <dbReference type="EMBL" id="KAK6746647.1"/>
    </source>
</evidence>
<organism evidence="2 3">
    <name type="scientific">Necator americanus</name>
    <name type="common">Human hookworm</name>
    <dbReference type="NCBI Taxonomy" id="51031"/>
    <lineage>
        <taxon>Eukaryota</taxon>
        <taxon>Metazoa</taxon>
        <taxon>Ecdysozoa</taxon>
        <taxon>Nematoda</taxon>
        <taxon>Chromadorea</taxon>
        <taxon>Rhabditida</taxon>
        <taxon>Rhabditina</taxon>
        <taxon>Rhabditomorpha</taxon>
        <taxon>Strongyloidea</taxon>
        <taxon>Ancylostomatidae</taxon>
        <taxon>Bunostominae</taxon>
        <taxon>Necator</taxon>
    </lineage>
</organism>
<keyword evidence="3" id="KW-1185">Reference proteome</keyword>
<dbReference type="InterPro" id="IPR029058">
    <property type="entry name" value="AB_hydrolase_fold"/>
</dbReference>
<evidence type="ECO:0000313" key="3">
    <source>
        <dbReference type="Proteomes" id="UP001303046"/>
    </source>
</evidence>
<feature type="domain" description="Fungal lipase-type" evidence="1">
    <location>
        <begin position="221"/>
        <end position="357"/>
    </location>
</feature>
<dbReference type="InterPro" id="IPR002921">
    <property type="entry name" value="Fungal_lipase-type"/>
</dbReference>
<reference evidence="2 3" key="1">
    <citation type="submission" date="2023-08" db="EMBL/GenBank/DDBJ databases">
        <title>A Necator americanus chromosomal reference genome.</title>
        <authorList>
            <person name="Ilik V."/>
            <person name="Petrzelkova K.J."/>
            <person name="Pardy F."/>
            <person name="Fuh T."/>
            <person name="Niatou-Singa F.S."/>
            <person name="Gouil Q."/>
            <person name="Baker L."/>
            <person name="Ritchie M.E."/>
            <person name="Jex A.R."/>
            <person name="Gazzola D."/>
            <person name="Li H."/>
            <person name="Toshio Fujiwara R."/>
            <person name="Zhan B."/>
            <person name="Aroian R.V."/>
            <person name="Pafco B."/>
            <person name="Schwarz E.M."/>
        </authorList>
    </citation>
    <scope>NUCLEOTIDE SEQUENCE [LARGE SCALE GENOMIC DNA]</scope>
    <source>
        <strain evidence="2 3">Aroian</strain>
        <tissue evidence="2">Whole animal</tissue>
    </source>
</reference>
<dbReference type="EMBL" id="JAVFWL010000004">
    <property type="protein sequence ID" value="KAK6746647.1"/>
    <property type="molecule type" value="Genomic_DNA"/>
</dbReference>
<gene>
    <name evidence="2" type="primary">Necator_chrIV.g13407</name>
    <name evidence="2" type="ORF">RB195_000116</name>
</gene>